<dbReference type="PANTHER" id="PTHR42899:SF1">
    <property type="entry name" value="SPERMATOGENESIS-ASSOCIATED PROTEIN 20"/>
    <property type="match status" value="1"/>
</dbReference>
<feature type="domain" description="Spermatogenesis-associated protein 20-like TRX" evidence="1">
    <location>
        <begin position="7"/>
        <end position="59"/>
    </location>
</feature>
<dbReference type="InterPro" id="IPR004879">
    <property type="entry name" value="Ssp411-like_TRX"/>
</dbReference>
<dbReference type="PANTHER" id="PTHR42899">
    <property type="entry name" value="SPERMATOGENESIS-ASSOCIATED PROTEIN 20"/>
    <property type="match status" value="1"/>
</dbReference>
<dbReference type="Pfam" id="PF03190">
    <property type="entry name" value="Thioredox_DsbH"/>
    <property type="match status" value="1"/>
</dbReference>
<dbReference type="AlphaFoldDB" id="A0A1W2F015"/>
<dbReference type="EMBL" id="FWXI01000037">
    <property type="protein sequence ID" value="SMD15275.1"/>
    <property type="molecule type" value="Genomic_DNA"/>
</dbReference>
<dbReference type="Gene3D" id="3.40.30.10">
    <property type="entry name" value="Glutaredoxin"/>
    <property type="match status" value="1"/>
</dbReference>
<accession>A0A1W2F015</accession>
<dbReference type="RefSeq" id="WP_217806042.1">
    <property type="nucleotide sequence ID" value="NZ_CP155572.1"/>
</dbReference>
<name>A0A1W2F015_9FIRM</name>
<dbReference type="Proteomes" id="UP000192738">
    <property type="component" value="Unassembled WGS sequence"/>
</dbReference>
<reference evidence="2 3" key="1">
    <citation type="submission" date="2017-04" db="EMBL/GenBank/DDBJ databases">
        <authorList>
            <person name="Afonso C.L."/>
            <person name="Miller P.J."/>
            <person name="Scott M.A."/>
            <person name="Spackman E."/>
            <person name="Goraichik I."/>
            <person name="Dimitrov K.M."/>
            <person name="Suarez D.L."/>
            <person name="Swayne D.E."/>
        </authorList>
    </citation>
    <scope>NUCLEOTIDE SEQUENCE [LARGE SCALE GENOMIC DNA]</scope>
    <source>
        <strain evidence="2 3">DSM 5090</strain>
    </source>
</reference>
<dbReference type="SUPFAM" id="SSF52833">
    <property type="entry name" value="Thioredoxin-like"/>
    <property type="match status" value="1"/>
</dbReference>
<dbReference type="STRING" id="112901.SAMN04488500_1376"/>
<dbReference type="InterPro" id="IPR024705">
    <property type="entry name" value="Ssp411"/>
</dbReference>
<gene>
    <name evidence="2" type="ORF">SAMN04488500_1376</name>
</gene>
<evidence type="ECO:0000259" key="1">
    <source>
        <dbReference type="Pfam" id="PF03190"/>
    </source>
</evidence>
<protein>
    <recommendedName>
        <fullName evidence="1">Spermatogenesis-associated protein 20-like TRX domain-containing protein</fullName>
    </recommendedName>
</protein>
<dbReference type="InterPro" id="IPR036249">
    <property type="entry name" value="Thioredoxin-like_sf"/>
</dbReference>
<proteinExistence type="predicted"/>
<evidence type="ECO:0000313" key="2">
    <source>
        <dbReference type="EMBL" id="SMD15275.1"/>
    </source>
</evidence>
<organism evidence="2 3">
    <name type="scientific">Sporomusa malonica</name>
    <dbReference type="NCBI Taxonomy" id="112901"/>
    <lineage>
        <taxon>Bacteria</taxon>
        <taxon>Bacillati</taxon>
        <taxon>Bacillota</taxon>
        <taxon>Negativicutes</taxon>
        <taxon>Selenomonadales</taxon>
        <taxon>Sporomusaceae</taxon>
        <taxon>Sporomusa</taxon>
    </lineage>
</organism>
<evidence type="ECO:0000313" key="3">
    <source>
        <dbReference type="Proteomes" id="UP000192738"/>
    </source>
</evidence>
<sequence length="60" mass="7100">MSTKHVNHLANEKSPYLLQHAHNTIDWYPWGEEAFAKAREEDKPIFFSCGYSTCHWCHVH</sequence>
<keyword evidence="3" id="KW-1185">Reference proteome</keyword>